<dbReference type="HOGENOM" id="CLU_046841_0_0_10"/>
<dbReference type="InterPro" id="IPR013525">
    <property type="entry name" value="ABC2_TM"/>
</dbReference>
<sequence length="436" mass="48553">MGNKIFLVIQREYLARVKKRSFLLATLITPLIFPTILGLFLWVGMSDTVGENRKVIEVVDENNSFFLESNELYSFSYGELGAEDAKLLVQEGLRFGFLYIPKLDIHNPEGIVFYSEETPPISMITNLESSLKSKMESLRLQASGIDPLLLSAFKTNVDIQSIIVSEAGGERISNSVVNYAIGFLAGILIYTFIFVYGNQVMQGVIEEKSSRIIEILVSSLKPFQLMMGKIIGIGAVGLTQFLIWILLISLVSSLVMGYFGMKMPQQQMLEMSAQQGLFPAEGNPEIVEILQMIQGLDFVQITLTFLIYFVGGYLLYGAFFAAIGAAVDSPSDAQQFMFPVTIPLLVAYMGLFIFVLDDPNSNVSFWLSIIPFTSPVAMMGRVSFGVPWHHLALSISLLVAGFFSTAWLAGKIYRIGILVHGSKVNYKVLWKWLKQN</sequence>
<feature type="transmembrane region" description="Helical" evidence="6">
    <location>
        <begin position="336"/>
        <end position="356"/>
    </location>
</feature>
<reference evidence="9" key="1">
    <citation type="submission" date="2011-07" db="EMBL/GenBank/DDBJ databases">
        <title>The complete genome of Cyclobacterium marinum DSM 745.</title>
        <authorList>
            <person name="Lucas S."/>
            <person name="Han J."/>
            <person name="Lapidus A."/>
            <person name="Bruce D."/>
            <person name="Goodwin L."/>
            <person name="Pitluck S."/>
            <person name="Peters L."/>
            <person name="Kyrpides N."/>
            <person name="Mavromatis K."/>
            <person name="Ivanova N."/>
            <person name="Ovchinnikova G."/>
            <person name="Chertkov O."/>
            <person name="Detter J.C."/>
            <person name="Tapia R."/>
            <person name="Han C."/>
            <person name="Land M."/>
            <person name="Hauser L."/>
            <person name="Markowitz V."/>
            <person name="Cheng J.-F."/>
            <person name="Hugenholtz P."/>
            <person name="Woyke T."/>
            <person name="Wu D."/>
            <person name="Tindall B."/>
            <person name="Schuetze A."/>
            <person name="Brambilla E."/>
            <person name="Klenk H.-P."/>
            <person name="Eisen J.A."/>
        </authorList>
    </citation>
    <scope>NUCLEOTIDE SEQUENCE [LARGE SCALE GENOMIC DNA]</scope>
    <source>
        <strain evidence="9">ATCC 25205 / DSM 745 / LMG 13164 / NCIMB 1802</strain>
    </source>
</reference>
<feature type="transmembrane region" description="Helical" evidence="6">
    <location>
        <begin position="301"/>
        <end position="324"/>
    </location>
</feature>
<evidence type="ECO:0000259" key="7">
    <source>
        <dbReference type="Pfam" id="PF12698"/>
    </source>
</evidence>
<accession>G0IVR9</accession>
<dbReference type="GO" id="GO:0005886">
    <property type="term" value="C:plasma membrane"/>
    <property type="evidence" value="ECO:0007669"/>
    <property type="project" value="UniProtKB-SubCell"/>
</dbReference>
<evidence type="ECO:0000313" key="9">
    <source>
        <dbReference type="Proteomes" id="UP000001635"/>
    </source>
</evidence>
<dbReference type="STRING" id="880070.Cycma_1064"/>
<dbReference type="Gene3D" id="3.40.190.10">
    <property type="entry name" value="Periplasmic binding protein-like II"/>
    <property type="match status" value="1"/>
</dbReference>
<dbReference type="RefSeq" id="WP_014019133.1">
    <property type="nucleotide sequence ID" value="NC_015914.1"/>
</dbReference>
<feature type="transmembrane region" description="Helical" evidence="6">
    <location>
        <begin position="176"/>
        <end position="195"/>
    </location>
</feature>
<keyword evidence="5 6" id="KW-0472">Membrane</keyword>
<dbReference type="AlphaFoldDB" id="G0IVR9"/>
<name>G0IVR9_CYCMS</name>
<proteinExistence type="predicted"/>
<evidence type="ECO:0000256" key="6">
    <source>
        <dbReference type="SAM" id="Phobius"/>
    </source>
</evidence>
<evidence type="ECO:0000256" key="5">
    <source>
        <dbReference type="ARBA" id="ARBA00023136"/>
    </source>
</evidence>
<dbReference type="PANTHER" id="PTHR30294">
    <property type="entry name" value="MEMBRANE COMPONENT OF ABC TRANSPORTER YHHJ-RELATED"/>
    <property type="match status" value="1"/>
</dbReference>
<keyword evidence="2" id="KW-1003">Cell membrane</keyword>
<feature type="transmembrane region" description="Helical" evidence="6">
    <location>
        <begin position="388"/>
        <end position="409"/>
    </location>
</feature>
<dbReference type="OrthoDB" id="9768837at2"/>
<feature type="transmembrane region" description="Helical" evidence="6">
    <location>
        <begin position="21"/>
        <end position="43"/>
    </location>
</feature>
<dbReference type="eggNOG" id="COG1668">
    <property type="taxonomic scope" value="Bacteria"/>
</dbReference>
<evidence type="ECO:0000313" key="8">
    <source>
        <dbReference type="EMBL" id="AEL24836.1"/>
    </source>
</evidence>
<evidence type="ECO:0000256" key="3">
    <source>
        <dbReference type="ARBA" id="ARBA00022692"/>
    </source>
</evidence>
<dbReference type="GO" id="GO:0140359">
    <property type="term" value="F:ABC-type transporter activity"/>
    <property type="evidence" value="ECO:0007669"/>
    <property type="project" value="InterPro"/>
</dbReference>
<evidence type="ECO:0000256" key="2">
    <source>
        <dbReference type="ARBA" id="ARBA00022475"/>
    </source>
</evidence>
<feature type="domain" description="ABC-2 type transporter transmembrane" evidence="7">
    <location>
        <begin position="20"/>
        <end position="409"/>
    </location>
</feature>
<evidence type="ECO:0000256" key="1">
    <source>
        <dbReference type="ARBA" id="ARBA00004651"/>
    </source>
</evidence>
<feature type="transmembrane region" description="Helical" evidence="6">
    <location>
        <begin position="363"/>
        <end position="382"/>
    </location>
</feature>
<comment type="subcellular location">
    <subcellularLocation>
        <location evidence="1">Cell membrane</location>
        <topology evidence="1">Multi-pass membrane protein</topology>
    </subcellularLocation>
</comment>
<keyword evidence="9" id="KW-1185">Reference proteome</keyword>
<keyword evidence="4 6" id="KW-1133">Transmembrane helix</keyword>
<evidence type="ECO:0000256" key="4">
    <source>
        <dbReference type="ARBA" id="ARBA00022989"/>
    </source>
</evidence>
<dbReference type="KEGG" id="cmr:Cycma_1064"/>
<protein>
    <submittedName>
        <fullName evidence="8">ABC transporter permease</fullName>
    </submittedName>
</protein>
<dbReference type="Proteomes" id="UP000001635">
    <property type="component" value="Chromosome"/>
</dbReference>
<dbReference type="InterPro" id="IPR051449">
    <property type="entry name" value="ABC-2_transporter_component"/>
</dbReference>
<gene>
    <name evidence="8" type="ordered locus">Cycma_1064</name>
</gene>
<dbReference type="SUPFAM" id="SSF53850">
    <property type="entry name" value="Periplasmic binding protein-like II"/>
    <property type="match status" value="1"/>
</dbReference>
<dbReference type="PANTHER" id="PTHR30294:SF29">
    <property type="entry name" value="MULTIDRUG ABC TRANSPORTER PERMEASE YBHS-RELATED"/>
    <property type="match status" value="1"/>
</dbReference>
<feature type="transmembrane region" description="Helical" evidence="6">
    <location>
        <begin position="241"/>
        <end position="261"/>
    </location>
</feature>
<organism evidence="8 9">
    <name type="scientific">Cyclobacterium marinum (strain ATCC 25205 / DSM 745 / LMG 13164 / NCIMB 1802)</name>
    <name type="common">Flectobacillus marinus</name>
    <dbReference type="NCBI Taxonomy" id="880070"/>
    <lineage>
        <taxon>Bacteria</taxon>
        <taxon>Pseudomonadati</taxon>
        <taxon>Bacteroidota</taxon>
        <taxon>Cytophagia</taxon>
        <taxon>Cytophagales</taxon>
        <taxon>Cyclobacteriaceae</taxon>
        <taxon>Cyclobacterium</taxon>
    </lineage>
</organism>
<dbReference type="EMBL" id="CP002955">
    <property type="protein sequence ID" value="AEL24836.1"/>
    <property type="molecule type" value="Genomic_DNA"/>
</dbReference>
<keyword evidence="3 6" id="KW-0812">Transmembrane</keyword>
<dbReference type="Pfam" id="PF12698">
    <property type="entry name" value="ABC2_membrane_3"/>
    <property type="match status" value="1"/>
</dbReference>